<dbReference type="PROSITE" id="PS50127">
    <property type="entry name" value="UBC_2"/>
    <property type="match status" value="1"/>
</dbReference>
<dbReference type="EMBL" id="KV918761">
    <property type="protein sequence ID" value="OSX81480.1"/>
    <property type="molecule type" value="Genomic_DNA"/>
</dbReference>
<sequence>RLLWELGSLATACPPEGITPTPTDDNLYIWSLAVTFADAAAPRALDADFIAAGIPRVVHSEVRFPGEYPVVPPIVRVLRSVFRYPSTFVDETGALCMEVLTSAGWESAVEMLGIAACVKATLLSVDARLDVRRSRSGGGYKGGVRAAMAAFRGMAASHGRRVPAAQGVVVDEAALFPDGR</sequence>
<dbReference type="Gene3D" id="3.10.110.10">
    <property type="entry name" value="Ubiquitin Conjugating Enzyme"/>
    <property type="match status" value="1"/>
</dbReference>
<dbReference type="Proteomes" id="UP000218209">
    <property type="component" value="Unassembled WGS sequence"/>
</dbReference>
<feature type="domain" description="UBC core" evidence="1">
    <location>
        <begin position="1"/>
        <end position="164"/>
    </location>
</feature>
<protein>
    <recommendedName>
        <fullName evidence="1">UBC core domain-containing protein</fullName>
    </recommendedName>
</protein>
<dbReference type="Pfam" id="PF00179">
    <property type="entry name" value="UQ_con"/>
    <property type="match status" value="1"/>
</dbReference>
<dbReference type="CDD" id="cd23802">
    <property type="entry name" value="UBCc_UBE2Q"/>
    <property type="match status" value="1"/>
</dbReference>
<evidence type="ECO:0000313" key="3">
    <source>
        <dbReference type="Proteomes" id="UP000218209"/>
    </source>
</evidence>
<proteinExistence type="predicted"/>
<evidence type="ECO:0000259" key="1">
    <source>
        <dbReference type="PROSITE" id="PS50127"/>
    </source>
</evidence>
<dbReference type="AlphaFoldDB" id="A0A1X6PKZ9"/>
<name>A0A1X6PKZ9_PORUM</name>
<dbReference type="SUPFAM" id="SSF54495">
    <property type="entry name" value="UBC-like"/>
    <property type="match status" value="1"/>
</dbReference>
<accession>A0A1X6PKZ9</accession>
<dbReference type="InterPro" id="IPR000608">
    <property type="entry name" value="UBC"/>
</dbReference>
<reference evidence="2 3" key="1">
    <citation type="submission" date="2017-03" db="EMBL/GenBank/DDBJ databases">
        <title>WGS assembly of Porphyra umbilicalis.</title>
        <authorList>
            <person name="Brawley S.H."/>
            <person name="Blouin N.A."/>
            <person name="Ficko-Blean E."/>
            <person name="Wheeler G.L."/>
            <person name="Lohr M."/>
            <person name="Goodson H.V."/>
            <person name="Jenkins J.W."/>
            <person name="Blaby-Haas C.E."/>
            <person name="Helliwell K.E."/>
            <person name="Chan C."/>
            <person name="Marriage T."/>
            <person name="Bhattacharya D."/>
            <person name="Klein A.S."/>
            <person name="Badis Y."/>
            <person name="Brodie J."/>
            <person name="Cao Y."/>
            <person name="Collen J."/>
            <person name="Dittami S.M."/>
            <person name="Gachon C.M."/>
            <person name="Green B.R."/>
            <person name="Karpowicz S."/>
            <person name="Kim J.W."/>
            <person name="Kudahl U."/>
            <person name="Lin S."/>
            <person name="Michel G."/>
            <person name="Mittag M."/>
            <person name="Olson B.J."/>
            <person name="Pangilinan J."/>
            <person name="Peng Y."/>
            <person name="Qiu H."/>
            <person name="Shu S."/>
            <person name="Singer J.T."/>
            <person name="Smith A.G."/>
            <person name="Sprecher B.N."/>
            <person name="Wagner V."/>
            <person name="Wang W."/>
            <person name="Wang Z.-Y."/>
            <person name="Yan J."/>
            <person name="Yarish C."/>
            <person name="Zoeuner-Riek S."/>
            <person name="Zhuang Y."/>
            <person name="Zou Y."/>
            <person name="Lindquist E.A."/>
            <person name="Grimwood J."/>
            <person name="Barry K."/>
            <person name="Rokhsar D.S."/>
            <person name="Schmutz J."/>
            <person name="Stiller J.W."/>
            <person name="Grossman A.R."/>
            <person name="Prochnik S.E."/>
        </authorList>
    </citation>
    <scope>NUCLEOTIDE SEQUENCE [LARGE SCALE GENOMIC DNA]</scope>
    <source>
        <strain evidence="2">4086291</strain>
    </source>
</reference>
<feature type="non-terminal residue" evidence="2">
    <location>
        <position position="1"/>
    </location>
</feature>
<evidence type="ECO:0000313" key="2">
    <source>
        <dbReference type="EMBL" id="OSX81480.1"/>
    </source>
</evidence>
<gene>
    <name evidence="2" type="ORF">BU14_0014s0032</name>
</gene>
<dbReference type="OrthoDB" id="109543at2759"/>
<dbReference type="InterPro" id="IPR016135">
    <property type="entry name" value="UBQ-conjugating_enzyme/RWD"/>
</dbReference>
<organism evidence="2 3">
    <name type="scientific">Porphyra umbilicalis</name>
    <name type="common">Purple laver</name>
    <name type="synonym">Red alga</name>
    <dbReference type="NCBI Taxonomy" id="2786"/>
    <lineage>
        <taxon>Eukaryota</taxon>
        <taxon>Rhodophyta</taxon>
        <taxon>Bangiophyceae</taxon>
        <taxon>Bangiales</taxon>
        <taxon>Bangiaceae</taxon>
        <taxon>Porphyra</taxon>
    </lineage>
</organism>
<keyword evidence="3" id="KW-1185">Reference proteome</keyword>